<sequence length="184" mass="18969">MTAWTNIPDSMIQQGKPIRATDGRALRDNPAAIAEGADGAPRVQGIALGGVYLGSFTQDGKNPEALVGLDKVGLLVADVMSLSTGGATVQIGLSTDNGVSYGSWINLYSEPGAVSGSVAGGPCIGKLYLDFTTGAWRVRLMATNGAVTTASGTLSLSGVNAFRLTKSSDYKKTVYDFFVLGARS</sequence>
<organism evidence="1">
    <name type="scientific">bioreactor metagenome</name>
    <dbReference type="NCBI Taxonomy" id="1076179"/>
    <lineage>
        <taxon>unclassified sequences</taxon>
        <taxon>metagenomes</taxon>
        <taxon>ecological metagenomes</taxon>
    </lineage>
</organism>
<proteinExistence type="predicted"/>
<dbReference type="EMBL" id="VSSQ01000124">
    <property type="protein sequence ID" value="MPL79273.1"/>
    <property type="molecule type" value="Genomic_DNA"/>
</dbReference>
<name>A0A644UKG4_9ZZZZ</name>
<protein>
    <submittedName>
        <fullName evidence="1">Uncharacterized protein</fullName>
    </submittedName>
</protein>
<dbReference type="AlphaFoldDB" id="A0A644UKG4"/>
<comment type="caution">
    <text evidence="1">The sequence shown here is derived from an EMBL/GenBank/DDBJ whole genome shotgun (WGS) entry which is preliminary data.</text>
</comment>
<reference evidence="1" key="1">
    <citation type="submission" date="2019-08" db="EMBL/GenBank/DDBJ databases">
        <authorList>
            <person name="Kucharzyk K."/>
            <person name="Murdoch R.W."/>
            <person name="Higgins S."/>
            <person name="Loffler F."/>
        </authorList>
    </citation>
    <scope>NUCLEOTIDE SEQUENCE</scope>
</reference>
<accession>A0A644UKG4</accession>
<evidence type="ECO:0000313" key="1">
    <source>
        <dbReference type="EMBL" id="MPL79273.1"/>
    </source>
</evidence>
<gene>
    <name evidence="1" type="ORF">SDC9_25149</name>
</gene>